<gene>
    <name evidence="7" type="ORF">C5167_039050</name>
</gene>
<evidence type="ECO:0000256" key="2">
    <source>
        <dbReference type="ARBA" id="ARBA00022617"/>
    </source>
</evidence>
<evidence type="ECO:0000313" key="8">
    <source>
        <dbReference type="Proteomes" id="UP000316621"/>
    </source>
</evidence>
<dbReference type="InterPro" id="IPR036396">
    <property type="entry name" value="Cyt_P450_sf"/>
</dbReference>
<accession>A0A4Y7IF76</accession>
<dbReference type="PANTHER" id="PTHR47953">
    <property type="entry name" value="OS08G0105600 PROTEIN"/>
    <property type="match status" value="1"/>
</dbReference>
<dbReference type="OMA" id="YECTNIS"/>
<dbReference type="Gene3D" id="1.10.630.10">
    <property type="entry name" value="Cytochrome P450"/>
    <property type="match status" value="1"/>
</dbReference>
<dbReference type="InterPro" id="IPR001128">
    <property type="entry name" value="Cyt_P450"/>
</dbReference>
<evidence type="ECO:0000256" key="4">
    <source>
        <dbReference type="ARBA" id="ARBA00023002"/>
    </source>
</evidence>
<reference evidence="7 8" key="1">
    <citation type="journal article" date="2018" name="Science">
        <title>The opium poppy genome and morphinan production.</title>
        <authorList>
            <person name="Guo L."/>
            <person name="Winzer T."/>
            <person name="Yang X."/>
            <person name="Li Y."/>
            <person name="Ning Z."/>
            <person name="He Z."/>
            <person name="Teodor R."/>
            <person name="Lu Y."/>
            <person name="Bowser T.A."/>
            <person name="Graham I.A."/>
            <person name="Ye K."/>
        </authorList>
    </citation>
    <scope>NUCLEOTIDE SEQUENCE [LARGE SCALE GENOMIC DNA]</scope>
    <source>
        <strain evidence="8">cv. HN1</strain>
        <tissue evidence="7">Leaves</tissue>
    </source>
</reference>
<dbReference type="EMBL" id="CM010715">
    <property type="protein sequence ID" value="RZC46079.1"/>
    <property type="molecule type" value="Genomic_DNA"/>
</dbReference>
<evidence type="ECO:0000256" key="5">
    <source>
        <dbReference type="ARBA" id="ARBA00023004"/>
    </source>
</evidence>
<dbReference type="Pfam" id="PF00067">
    <property type="entry name" value="p450"/>
    <property type="match status" value="1"/>
</dbReference>
<comment type="similarity">
    <text evidence="1">Belongs to the cytochrome P450 family.</text>
</comment>
<dbReference type="AlphaFoldDB" id="A0A4Y7IF76"/>
<evidence type="ECO:0008006" key="9">
    <source>
        <dbReference type="Google" id="ProtNLM"/>
    </source>
</evidence>
<protein>
    <recommendedName>
        <fullName evidence="9">Cytochrome P450</fullName>
    </recommendedName>
</protein>
<keyword evidence="3" id="KW-0479">Metal-binding</keyword>
<dbReference type="PANTHER" id="PTHR47953:SF16">
    <property type="entry name" value="CYTOCHROME P450 71D8"/>
    <property type="match status" value="1"/>
</dbReference>
<name>A0A4Y7IF76_PAPSO</name>
<dbReference type="GO" id="GO:0016705">
    <property type="term" value="F:oxidoreductase activity, acting on paired donors, with incorporation or reduction of molecular oxygen"/>
    <property type="evidence" value="ECO:0007669"/>
    <property type="project" value="InterPro"/>
</dbReference>
<dbReference type="Proteomes" id="UP000316621">
    <property type="component" value="Chromosome 1"/>
</dbReference>
<dbReference type="Gramene" id="RZC46079">
    <property type="protein sequence ID" value="RZC46079"/>
    <property type="gene ID" value="C5167_039050"/>
</dbReference>
<dbReference type="GO" id="GO:0020037">
    <property type="term" value="F:heme binding"/>
    <property type="evidence" value="ECO:0007669"/>
    <property type="project" value="InterPro"/>
</dbReference>
<keyword evidence="8" id="KW-1185">Reference proteome</keyword>
<evidence type="ECO:0000256" key="6">
    <source>
        <dbReference type="ARBA" id="ARBA00023033"/>
    </source>
</evidence>
<evidence type="ECO:0000256" key="3">
    <source>
        <dbReference type="ARBA" id="ARBA00022723"/>
    </source>
</evidence>
<dbReference type="GO" id="GO:0033075">
    <property type="term" value="P:isoquinoline alkaloid biosynthetic process"/>
    <property type="evidence" value="ECO:0007669"/>
    <property type="project" value="UniProtKB-ARBA"/>
</dbReference>
<dbReference type="InterPro" id="IPR052306">
    <property type="entry name" value="CYP450_71D"/>
</dbReference>
<keyword evidence="4" id="KW-0560">Oxidoreductase</keyword>
<proteinExistence type="inferred from homology"/>
<dbReference type="GO" id="GO:0004497">
    <property type="term" value="F:monooxygenase activity"/>
    <property type="evidence" value="ECO:0007669"/>
    <property type="project" value="UniProtKB-KW"/>
</dbReference>
<keyword evidence="6" id="KW-0503">Monooxygenase</keyword>
<dbReference type="SUPFAM" id="SSF48264">
    <property type="entry name" value="Cytochrome P450"/>
    <property type="match status" value="1"/>
</dbReference>
<sequence length="124" mass="13760">MVSRAAFGKKCNDKEAFILHMLEVTKLAGGFDIADIFPSLKLLHVLIGTKAKLELLHQKVDKTLNDVIKDHKANRATTNSSSMSSEMEEDFVDVLLQLQESGTLESPMTTDNLKAVIWVSICIK</sequence>
<evidence type="ECO:0000313" key="7">
    <source>
        <dbReference type="EMBL" id="RZC46079.1"/>
    </source>
</evidence>
<evidence type="ECO:0000256" key="1">
    <source>
        <dbReference type="ARBA" id="ARBA00010617"/>
    </source>
</evidence>
<keyword evidence="2" id="KW-0349">Heme</keyword>
<dbReference type="GO" id="GO:0005506">
    <property type="term" value="F:iron ion binding"/>
    <property type="evidence" value="ECO:0007669"/>
    <property type="project" value="InterPro"/>
</dbReference>
<keyword evidence="5" id="KW-0408">Iron</keyword>
<organism evidence="7 8">
    <name type="scientific">Papaver somniferum</name>
    <name type="common">Opium poppy</name>
    <dbReference type="NCBI Taxonomy" id="3469"/>
    <lineage>
        <taxon>Eukaryota</taxon>
        <taxon>Viridiplantae</taxon>
        <taxon>Streptophyta</taxon>
        <taxon>Embryophyta</taxon>
        <taxon>Tracheophyta</taxon>
        <taxon>Spermatophyta</taxon>
        <taxon>Magnoliopsida</taxon>
        <taxon>Ranunculales</taxon>
        <taxon>Papaveraceae</taxon>
        <taxon>Papaveroideae</taxon>
        <taxon>Papaver</taxon>
    </lineage>
</organism>